<accession>A0A1Y5TVD3</accession>
<dbReference type="RefSeq" id="WP_085884974.1">
    <property type="nucleotide sequence ID" value="NZ_FWFR01000003.1"/>
</dbReference>
<reference evidence="3 4" key="1">
    <citation type="submission" date="2017-03" db="EMBL/GenBank/DDBJ databases">
        <authorList>
            <person name="Afonso C.L."/>
            <person name="Miller P.J."/>
            <person name="Scott M.A."/>
            <person name="Spackman E."/>
            <person name="Goraichik I."/>
            <person name="Dimitrov K.M."/>
            <person name="Suarez D.L."/>
            <person name="Swayne D.E."/>
        </authorList>
    </citation>
    <scope>NUCLEOTIDE SEQUENCE [LARGE SCALE GENOMIC DNA]</scope>
    <source>
        <strain evidence="3 4">CECT 7691</strain>
    </source>
</reference>
<dbReference type="Proteomes" id="UP000193200">
    <property type="component" value="Unassembled WGS sequence"/>
</dbReference>
<dbReference type="InterPro" id="IPR010279">
    <property type="entry name" value="YqjD/ElaB"/>
</dbReference>
<name>A0A1Y5TVD3_9PROT</name>
<sequence>MADAAARKDTEELREQMEALRADVSALTESLVRVTGNRAHDGAEAVRNAAHEGADAVRNAARAGQARAEDAAATAQDYVRERPLASVLVALAVGFTIGKLLERR</sequence>
<dbReference type="Pfam" id="PF19029">
    <property type="entry name" value="DUF883_C"/>
    <property type="match status" value="1"/>
</dbReference>
<dbReference type="GO" id="GO:0043022">
    <property type="term" value="F:ribosome binding"/>
    <property type="evidence" value="ECO:0007669"/>
    <property type="project" value="InterPro"/>
</dbReference>
<dbReference type="OrthoDB" id="8706490at2"/>
<feature type="domain" description="DUF883" evidence="2">
    <location>
        <begin position="75"/>
        <end position="104"/>
    </location>
</feature>
<dbReference type="InParanoid" id="A0A1Y5TVD3"/>
<proteinExistence type="predicted"/>
<evidence type="ECO:0000313" key="4">
    <source>
        <dbReference type="Proteomes" id="UP000193200"/>
    </source>
</evidence>
<evidence type="ECO:0000313" key="3">
    <source>
        <dbReference type="EMBL" id="SLN73731.1"/>
    </source>
</evidence>
<keyword evidence="1" id="KW-0175">Coiled coil</keyword>
<dbReference type="InterPro" id="IPR043605">
    <property type="entry name" value="DUF883_C"/>
</dbReference>
<dbReference type="EMBL" id="FWFR01000003">
    <property type="protein sequence ID" value="SLN73731.1"/>
    <property type="molecule type" value="Genomic_DNA"/>
</dbReference>
<gene>
    <name evidence="3" type="ORF">OCH7691_03649</name>
</gene>
<protein>
    <recommendedName>
        <fullName evidence="2">DUF883 domain-containing protein</fullName>
    </recommendedName>
</protein>
<feature type="coiled-coil region" evidence="1">
    <location>
        <begin position="3"/>
        <end position="30"/>
    </location>
</feature>
<evidence type="ECO:0000259" key="2">
    <source>
        <dbReference type="Pfam" id="PF19029"/>
    </source>
</evidence>
<dbReference type="AlphaFoldDB" id="A0A1Y5TVD3"/>
<organism evidence="3 4">
    <name type="scientific">Oceanibacterium hippocampi</name>
    <dbReference type="NCBI Taxonomy" id="745714"/>
    <lineage>
        <taxon>Bacteria</taxon>
        <taxon>Pseudomonadati</taxon>
        <taxon>Pseudomonadota</taxon>
        <taxon>Alphaproteobacteria</taxon>
        <taxon>Sneathiellales</taxon>
        <taxon>Sneathiellaceae</taxon>
        <taxon>Oceanibacterium</taxon>
    </lineage>
</organism>
<dbReference type="PANTHER" id="PTHR35893:SF3">
    <property type="entry name" value="INNER MEMBRANE PROTEIN"/>
    <property type="match status" value="1"/>
</dbReference>
<dbReference type="PANTHER" id="PTHR35893">
    <property type="entry name" value="INNER MEMBRANE PROTEIN-RELATED"/>
    <property type="match status" value="1"/>
</dbReference>
<keyword evidence="4" id="KW-1185">Reference proteome</keyword>
<evidence type="ECO:0000256" key="1">
    <source>
        <dbReference type="SAM" id="Coils"/>
    </source>
</evidence>